<proteinExistence type="inferred from homology"/>
<dbReference type="PANTHER" id="PTHR11849:SF288">
    <property type="entry name" value="ETS DOMAIN-CONTAINING PROTEIN"/>
    <property type="match status" value="1"/>
</dbReference>
<reference evidence="7" key="2">
    <citation type="submission" date="2025-08" db="UniProtKB">
        <authorList>
            <consortium name="Ensembl"/>
        </authorList>
    </citation>
    <scope>IDENTIFICATION</scope>
</reference>
<dbReference type="OMA" id="CNYENDG"/>
<evidence type="ECO:0000313" key="8">
    <source>
        <dbReference type="Proteomes" id="UP000002277"/>
    </source>
</evidence>
<name>A0A2I3TBL4_PANTR</name>
<evidence type="ECO:0000256" key="2">
    <source>
        <dbReference type="ARBA" id="ARBA00023125"/>
    </source>
</evidence>
<reference evidence="7 8" key="1">
    <citation type="journal article" date="2005" name="Nature">
        <title>Initial sequence of the chimpanzee genome and comparison with the human genome.</title>
        <authorList>
            <consortium name="Chimpanzee sequencing and analysis consortium"/>
        </authorList>
    </citation>
    <scope>NUCLEOTIDE SEQUENCE [LARGE SCALE GENOMIC DNA]</scope>
</reference>
<dbReference type="PANTHER" id="PTHR11849">
    <property type="entry name" value="ETS"/>
    <property type="match status" value="1"/>
</dbReference>
<dbReference type="GO" id="GO:0005634">
    <property type="term" value="C:nucleus"/>
    <property type="evidence" value="ECO:0000318"/>
    <property type="project" value="GO_Central"/>
</dbReference>
<dbReference type="PROSITE" id="PS50061">
    <property type="entry name" value="ETS_DOMAIN_3"/>
    <property type="match status" value="1"/>
</dbReference>
<keyword evidence="2 4" id="KW-0238">DNA-binding</keyword>
<evidence type="ECO:0000256" key="1">
    <source>
        <dbReference type="ARBA" id="ARBA00005562"/>
    </source>
</evidence>
<dbReference type="SMART" id="SM00413">
    <property type="entry name" value="ETS"/>
    <property type="match status" value="1"/>
</dbReference>
<dbReference type="GO" id="GO:0030154">
    <property type="term" value="P:cell differentiation"/>
    <property type="evidence" value="ECO:0000318"/>
    <property type="project" value="GO_Central"/>
</dbReference>
<dbReference type="SUPFAM" id="SSF46785">
    <property type="entry name" value="Winged helix' DNA-binding domain"/>
    <property type="match status" value="1"/>
</dbReference>
<protein>
    <recommendedName>
        <fullName evidence="6">ETS domain-containing protein</fullName>
    </recommendedName>
</protein>
<dbReference type="GO" id="GO:0000981">
    <property type="term" value="F:DNA-binding transcription factor activity, RNA polymerase II-specific"/>
    <property type="evidence" value="ECO:0000318"/>
    <property type="project" value="GO_Central"/>
</dbReference>
<dbReference type="PRINTS" id="PR00454">
    <property type="entry name" value="ETSDOMAIN"/>
</dbReference>
<feature type="domain" description="ETS" evidence="6">
    <location>
        <begin position="120"/>
        <end position="183"/>
    </location>
</feature>
<evidence type="ECO:0000256" key="4">
    <source>
        <dbReference type="RuleBase" id="RU004019"/>
    </source>
</evidence>
<reference evidence="7" key="3">
    <citation type="submission" date="2025-09" db="UniProtKB">
        <authorList>
            <consortium name="Ensembl"/>
        </authorList>
    </citation>
    <scope>IDENTIFICATION</scope>
</reference>
<dbReference type="GO" id="GO:0006357">
    <property type="term" value="P:regulation of transcription by RNA polymerase II"/>
    <property type="evidence" value="ECO:0000318"/>
    <property type="project" value="GO_Central"/>
</dbReference>
<dbReference type="InterPro" id="IPR036390">
    <property type="entry name" value="WH_DNA-bd_sf"/>
</dbReference>
<dbReference type="InterPro" id="IPR036388">
    <property type="entry name" value="WH-like_DNA-bd_sf"/>
</dbReference>
<dbReference type="Proteomes" id="UP000002277">
    <property type="component" value="Chromosome 9"/>
</dbReference>
<dbReference type="GO" id="GO:0043565">
    <property type="term" value="F:sequence-specific DNA binding"/>
    <property type="evidence" value="ECO:0007669"/>
    <property type="project" value="InterPro"/>
</dbReference>
<dbReference type="GeneTree" id="ENSGT00940000154953"/>
<keyword evidence="3 4" id="KW-0539">Nucleus</keyword>
<dbReference type="PROSITE" id="PS00345">
    <property type="entry name" value="ETS_DOMAIN_1"/>
    <property type="match status" value="1"/>
</dbReference>
<dbReference type="Bgee" id="ENSPTRG00000044081">
    <property type="expression patterns" value="Expressed in adult mammalian kidney and 2 other cell types or tissues"/>
</dbReference>
<dbReference type="InterPro" id="IPR046328">
    <property type="entry name" value="ETS_fam"/>
</dbReference>
<comment type="similarity">
    <text evidence="1 4">Belongs to the ETS family.</text>
</comment>
<keyword evidence="8" id="KW-1185">Reference proteome</keyword>
<comment type="subcellular location">
    <subcellularLocation>
        <location evidence="4">Nucleus</location>
    </subcellularLocation>
</comment>
<evidence type="ECO:0000256" key="3">
    <source>
        <dbReference type="ARBA" id="ARBA00023242"/>
    </source>
</evidence>
<sequence length="468" mass="50765">IKEKQTVSGLVASSNGEQGIEAAEALLPMKSPTYLRDSRSPEFIHVAMRPDIITETVVEVSTEGSEPMDTSPIPTSPDSHEPMKRKKIGCKPKTQQSPISSGSPESGIKKKMREGKGNIIYLWEFLLDLLKDKNICPLYIKWIQREKGIFRLVDSKAASKFWGNYQKGSLAKVEGQRLVYQFKDMPKNIVVTDDDRSEICNENLAGATDKKSLEQVSLSAESLLKAASSVCDRKNSSPVNFSRTEKSVARVVNITSPGHDASCRFPTTTASVSATAAPRTVCVAMQVPVVMTSLGQNISTVAVQSVNAGAPLITSTNPTTATSPKVVIQIIPTMMTASTENQEKIIMQPVKIITIPATQFDFVNCRQKHLPLFVSIAHGTPVMRLSVPTQQASGQTPPLVISLVIKGPEVNSEAVARTQEHDVKTLQLKEEKPADGNETVTHVVVVSVPSAIAPSCNYENDGLVTCEK</sequence>
<dbReference type="InParanoid" id="A0A2I3TBL4"/>
<dbReference type="Gene3D" id="1.10.10.10">
    <property type="entry name" value="Winged helix-like DNA-binding domain superfamily/Winged helix DNA-binding domain"/>
    <property type="match status" value="1"/>
</dbReference>
<dbReference type="Ensembl" id="ENSPTRT00000096142.1">
    <property type="protein sequence ID" value="ENSPTRP00000086610.1"/>
    <property type="gene ID" value="ENSPTRG00000044081.1"/>
</dbReference>
<evidence type="ECO:0000313" key="7">
    <source>
        <dbReference type="Ensembl" id="ENSPTRP00000086610.1"/>
    </source>
</evidence>
<organism evidence="7 8">
    <name type="scientific">Pan troglodytes</name>
    <name type="common">Chimpanzee</name>
    <dbReference type="NCBI Taxonomy" id="9598"/>
    <lineage>
        <taxon>Eukaryota</taxon>
        <taxon>Metazoa</taxon>
        <taxon>Chordata</taxon>
        <taxon>Craniata</taxon>
        <taxon>Vertebrata</taxon>
        <taxon>Euteleostomi</taxon>
        <taxon>Mammalia</taxon>
        <taxon>Eutheria</taxon>
        <taxon>Euarchontoglires</taxon>
        <taxon>Primates</taxon>
        <taxon>Haplorrhini</taxon>
        <taxon>Catarrhini</taxon>
        <taxon>Hominidae</taxon>
        <taxon>Pan</taxon>
    </lineage>
</organism>
<dbReference type="EMBL" id="AACZ04040374">
    <property type="status" value="NOT_ANNOTATED_CDS"/>
    <property type="molecule type" value="Genomic_DNA"/>
</dbReference>
<dbReference type="Pfam" id="PF00178">
    <property type="entry name" value="Ets"/>
    <property type="match status" value="1"/>
</dbReference>
<dbReference type="InterPro" id="IPR000418">
    <property type="entry name" value="Ets_dom"/>
</dbReference>
<accession>A0A2I3TBL4</accession>
<feature type="region of interest" description="Disordered" evidence="5">
    <location>
        <begin position="61"/>
        <end position="110"/>
    </location>
</feature>
<dbReference type="AlphaFoldDB" id="A0A2I3TBL4"/>
<evidence type="ECO:0000259" key="6">
    <source>
        <dbReference type="PROSITE" id="PS50061"/>
    </source>
</evidence>
<evidence type="ECO:0000256" key="5">
    <source>
        <dbReference type="SAM" id="MobiDB-lite"/>
    </source>
</evidence>
<feature type="compositionally biased region" description="Low complexity" evidence="5">
    <location>
        <begin position="95"/>
        <end position="106"/>
    </location>
</feature>